<dbReference type="AlphaFoldDB" id="A0A3D9SS06"/>
<evidence type="ECO:0000313" key="3">
    <source>
        <dbReference type="EMBL" id="REE95745.1"/>
    </source>
</evidence>
<name>A0A3D9SS06_9ACTN</name>
<dbReference type="Proteomes" id="UP000256661">
    <property type="component" value="Unassembled WGS sequence"/>
</dbReference>
<dbReference type="PROSITE" id="PS50231">
    <property type="entry name" value="RICIN_B_LECTIN"/>
    <property type="match status" value="1"/>
</dbReference>
<dbReference type="CDD" id="cd00161">
    <property type="entry name" value="beta-trefoil_Ricin-like"/>
    <property type="match status" value="1"/>
</dbReference>
<proteinExistence type="predicted"/>
<dbReference type="OrthoDB" id="4241492at2"/>
<evidence type="ECO:0000259" key="2">
    <source>
        <dbReference type="SMART" id="SM00458"/>
    </source>
</evidence>
<dbReference type="GO" id="GO:0030246">
    <property type="term" value="F:carbohydrate binding"/>
    <property type="evidence" value="ECO:0007669"/>
    <property type="project" value="UniProtKB-KW"/>
</dbReference>
<organism evidence="3 4">
    <name type="scientific">Thermomonospora umbrina</name>
    <dbReference type="NCBI Taxonomy" id="111806"/>
    <lineage>
        <taxon>Bacteria</taxon>
        <taxon>Bacillati</taxon>
        <taxon>Actinomycetota</taxon>
        <taxon>Actinomycetes</taxon>
        <taxon>Streptosporangiales</taxon>
        <taxon>Thermomonosporaceae</taxon>
        <taxon>Thermomonospora</taxon>
    </lineage>
</organism>
<evidence type="ECO:0000313" key="4">
    <source>
        <dbReference type="Proteomes" id="UP000256661"/>
    </source>
</evidence>
<dbReference type="InterPro" id="IPR035992">
    <property type="entry name" value="Ricin_B-like_lectins"/>
</dbReference>
<sequence>MTQHHFRRRHLMAVVAAAVVAGLMATLPAPARASMSGHVVPAGTVTGGPVPKFRWVSAYDGRCVDADANRIGVNGARVQLWDCNYSSQQLWRRESAARIRNGHGTRRCLDADLGTIEDNGTRVQLWACNGRSNQRWRITGRDAWGWEIRNAHSGRCLDADPTTVGSRGSKVQLWDCNGSPHQRWRIRYF</sequence>
<feature type="signal peptide" evidence="1">
    <location>
        <begin position="1"/>
        <end position="31"/>
    </location>
</feature>
<comment type="caution">
    <text evidence="3">The sequence shown here is derived from an EMBL/GenBank/DDBJ whole genome shotgun (WGS) entry which is preliminary data.</text>
</comment>
<dbReference type="InterPro" id="IPR000772">
    <property type="entry name" value="Ricin_B_lectin"/>
</dbReference>
<feature type="chain" id="PRO_5038449555" evidence="1">
    <location>
        <begin position="32"/>
        <end position="189"/>
    </location>
</feature>
<reference evidence="3 4" key="1">
    <citation type="submission" date="2018-08" db="EMBL/GenBank/DDBJ databases">
        <title>Sequencing the genomes of 1000 actinobacteria strains.</title>
        <authorList>
            <person name="Klenk H.-P."/>
        </authorList>
    </citation>
    <scope>NUCLEOTIDE SEQUENCE [LARGE SCALE GENOMIC DNA]</scope>
    <source>
        <strain evidence="3 4">DSM 43927</strain>
    </source>
</reference>
<keyword evidence="1" id="KW-0732">Signal</keyword>
<accession>A0A3D9SS06</accession>
<gene>
    <name evidence="3" type="ORF">DFJ69_1154</name>
</gene>
<keyword evidence="3" id="KW-0430">Lectin</keyword>
<dbReference type="EMBL" id="QTTT01000001">
    <property type="protein sequence ID" value="REE95745.1"/>
    <property type="molecule type" value="Genomic_DNA"/>
</dbReference>
<dbReference type="RefSeq" id="WP_116021491.1">
    <property type="nucleotide sequence ID" value="NZ_QTTT01000001.1"/>
</dbReference>
<dbReference type="SMART" id="SM00458">
    <property type="entry name" value="RICIN"/>
    <property type="match status" value="1"/>
</dbReference>
<dbReference type="Gene3D" id="2.80.10.50">
    <property type="match status" value="2"/>
</dbReference>
<dbReference type="InterPro" id="IPR006311">
    <property type="entry name" value="TAT_signal"/>
</dbReference>
<feature type="domain" description="Ricin B lectin" evidence="2">
    <location>
        <begin position="50"/>
        <end position="187"/>
    </location>
</feature>
<dbReference type="PROSITE" id="PS51318">
    <property type="entry name" value="TAT"/>
    <property type="match status" value="1"/>
</dbReference>
<keyword evidence="4" id="KW-1185">Reference proteome</keyword>
<dbReference type="SUPFAM" id="SSF50370">
    <property type="entry name" value="Ricin B-like lectins"/>
    <property type="match status" value="1"/>
</dbReference>
<dbReference type="Pfam" id="PF00652">
    <property type="entry name" value="Ricin_B_lectin"/>
    <property type="match status" value="1"/>
</dbReference>
<evidence type="ECO:0000256" key="1">
    <source>
        <dbReference type="SAM" id="SignalP"/>
    </source>
</evidence>
<protein>
    <submittedName>
        <fullName evidence="3">Ricin-type beta-trefoil lectin protein</fullName>
    </submittedName>
</protein>